<dbReference type="Pfam" id="PF02569">
    <property type="entry name" value="Pantoate_ligase"/>
    <property type="match status" value="1"/>
</dbReference>
<sequence length="281" mass="31620">MLVIKTEKELKSHLSSFGNGESLGLVPTMGALHHGHVSLVRRAISENDNTVVSIFINPTQFNNREDLEKYPQSLIADIDILEKLSNKIAVFAPSVEEMYPNGVGSTSYMFDGLDQVMEGAFREGHFNGVGTVVETLLKLIKPNKAYFGEKDFQQLQIIRKLVEIKDIPVDIIGCPIVREPNGLAMSSRNKRLSTTLRKEAGLIYKTLETAKKKFGTESAKSIMDWVKDQFKGHPFLKLEYVEIVDVGTLMPIKRKQDNIKYRAFMAVYANDVRLIDNIALN</sequence>
<feature type="binding site" evidence="8">
    <location>
        <position position="60"/>
    </location>
    <ligand>
        <name>beta-alanine</name>
        <dbReference type="ChEBI" id="CHEBI:57966"/>
    </ligand>
</feature>
<evidence type="ECO:0000256" key="1">
    <source>
        <dbReference type="ARBA" id="ARBA00004990"/>
    </source>
</evidence>
<evidence type="ECO:0000256" key="4">
    <source>
        <dbReference type="ARBA" id="ARBA00022655"/>
    </source>
</evidence>
<dbReference type="Gene3D" id="3.30.1300.10">
    <property type="entry name" value="Pantoate-beta-alanine ligase, C-terminal domain"/>
    <property type="match status" value="1"/>
</dbReference>
<dbReference type="InterPro" id="IPR004821">
    <property type="entry name" value="Cyt_trans-like"/>
</dbReference>
<keyword evidence="8" id="KW-0963">Cytoplasm</keyword>
<reference evidence="9 10" key="1">
    <citation type="submission" date="2018-10" db="EMBL/GenBank/DDBJ databases">
        <title>Ulvibacterium marinum gen. nov., sp. nov., a novel marine bacterium of the family Flavobacteriaceae, isolated from a culture of the green alga Ulva prolifera.</title>
        <authorList>
            <person name="Zhang Z."/>
        </authorList>
    </citation>
    <scope>NUCLEOTIDE SEQUENCE [LARGE SCALE GENOMIC DNA]</scope>
    <source>
        <strain evidence="9 10">CCMM003</strain>
    </source>
</reference>
<evidence type="ECO:0000256" key="6">
    <source>
        <dbReference type="ARBA" id="ARBA00022840"/>
    </source>
</evidence>
<dbReference type="GO" id="GO:0005829">
    <property type="term" value="C:cytosol"/>
    <property type="evidence" value="ECO:0007669"/>
    <property type="project" value="TreeGrafter"/>
</dbReference>
<dbReference type="NCBIfam" id="TIGR00125">
    <property type="entry name" value="cyt_tran_rel"/>
    <property type="match status" value="1"/>
</dbReference>
<protein>
    <recommendedName>
        <fullName evidence="8">Pantothenate synthetase</fullName>
        <shortName evidence="8">PS</shortName>
        <ecNumber evidence="8">6.3.2.1</ecNumber>
    </recommendedName>
    <alternativeName>
        <fullName evidence="8">Pantoate--beta-alanine ligase</fullName>
    </alternativeName>
    <alternativeName>
        <fullName evidence="8">Pantoate-activating enzyme</fullName>
    </alternativeName>
</protein>
<dbReference type="EC" id="6.3.2.1" evidence="8"/>
<comment type="pathway">
    <text evidence="1 8">Cofactor biosynthesis; (R)-pantothenate biosynthesis; (R)-pantothenate from (R)-pantoate and beta-alanine: step 1/1.</text>
</comment>
<evidence type="ECO:0000313" key="10">
    <source>
        <dbReference type="Proteomes" id="UP000276603"/>
    </source>
</evidence>
<dbReference type="Gene3D" id="3.40.50.620">
    <property type="entry name" value="HUPs"/>
    <property type="match status" value="1"/>
</dbReference>
<comment type="catalytic activity">
    <reaction evidence="7 8">
        <text>(R)-pantoate + beta-alanine + ATP = (R)-pantothenate + AMP + diphosphate + H(+)</text>
        <dbReference type="Rhea" id="RHEA:10912"/>
        <dbReference type="ChEBI" id="CHEBI:15378"/>
        <dbReference type="ChEBI" id="CHEBI:15980"/>
        <dbReference type="ChEBI" id="CHEBI:29032"/>
        <dbReference type="ChEBI" id="CHEBI:30616"/>
        <dbReference type="ChEBI" id="CHEBI:33019"/>
        <dbReference type="ChEBI" id="CHEBI:57966"/>
        <dbReference type="ChEBI" id="CHEBI:456215"/>
        <dbReference type="EC" id="6.3.2.1"/>
    </reaction>
</comment>
<dbReference type="RefSeq" id="WP_120710322.1">
    <property type="nucleotide sequence ID" value="NZ_RBCJ01000001.1"/>
</dbReference>
<dbReference type="GO" id="GO:0005524">
    <property type="term" value="F:ATP binding"/>
    <property type="evidence" value="ECO:0007669"/>
    <property type="project" value="UniProtKB-KW"/>
</dbReference>
<dbReference type="UniPathway" id="UPA00028">
    <property type="reaction ID" value="UER00005"/>
</dbReference>
<comment type="caution">
    <text evidence="9">The sequence shown here is derived from an EMBL/GenBank/DDBJ whole genome shotgun (WGS) entry which is preliminary data.</text>
</comment>
<dbReference type="PANTHER" id="PTHR21299:SF1">
    <property type="entry name" value="PANTOATE--BETA-ALANINE LIGASE"/>
    <property type="match status" value="1"/>
</dbReference>
<comment type="subcellular location">
    <subcellularLocation>
        <location evidence="8">Cytoplasm</location>
    </subcellularLocation>
</comment>
<dbReference type="InterPro" id="IPR003721">
    <property type="entry name" value="Pantoate_ligase"/>
</dbReference>
<dbReference type="HAMAP" id="MF_00158">
    <property type="entry name" value="PanC"/>
    <property type="match status" value="1"/>
</dbReference>
<comment type="function">
    <text evidence="8">Catalyzes the condensation of pantoate with beta-alanine in an ATP-dependent reaction via a pantoyl-adenylate intermediate.</text>
</comment>
<proteinExistence type="inferred from homology"/>
<keyword evidence="10" id="KW-1185">Reference proteome</keyword>
<dbReference type="SUPFAM" id="SSF52374">
    <property type="entry name" value="Nucleotidylyl transferase"/>
    <property type="match status" value="1"/>
</dbReference>
<comment type="miscellaneous">
    <text evidence="8">The reaction proceeds by a bi uni uni bi ping pong mechanism.</text>
</comment>
<dbReference type="OrthoDB" id="9773087at2"/>
<dbReference type="InterPro" id="IPR014729">
    <property type="entry name" value="Rossmann-like_a/b/a_fold"/>
</dbReference>
<keyword evidence="4 8" id="KW-0566">Pantothenate biosynthesis</keyword>
<feature type="binding site" evidence="8">
    <location>
        <position position="154"/>
    </location>
    <ligand>
        <name>(R)-pantoate</name>
        <dbReference type="ChEBI" id="CHEBI:15980"/>
    </ligand>
</feature>
<keyword evidence="5 8" id="KW-0547">Nucleotide-binding</keyword>
<dbReference type="NCBIfam" id="TIGR00018">
    <property type="entry name" value="panC"/>
    <property type="match status" value="1"/>
</dbReference>
<dbReference type="EMBL" id="RBCJ01000001">
    <property type="protein sequence ID" value="RKN83115.1"/>
    <property type="molecule type" value="Genomic_DNA"/>
</dbReference>
<feature type="binding site" evidence="8">
    <location>
        <position position="60"/>
    </location>
    <ligand>
        <name>(R)-pantoate</name>
        <dbReference type="ChEBI" id="CHEBI:15980"/>
    </ligand>
</feature>
<evidence type="ECO:0000256" key="2">
    <source>
        <dbReference type="ARBA" id="ARBA00009256"/>
    </source>
</evidence>
<dbReference type="GO" id="GO:0015940">
    <property type="term" value="P:pantothenate biosynthetic process"/>
    <property type="evidence" value="ECO:0007669"/>
    <property type="project" value="UniProtKB-UniRule"/>
</dbReference>
<dbReference type="PANTHER" id="PTHR21299">
    <property type="entry name" value="CYTIDYLATE KINASE/PANTOATE-BETA-ALANINE LIGASE"/>
    <property type="match status" value="1"/>
</dbReference>
<dbReference type="AlphaFoldDB" id="A0A3B0C9L9"/>
<dbReference type="CDD" id="cd00560">
    <property type="entry name" value="PanC"/>
    <property type="match status" value="1"/>
</dbReference>
<dbReference type="InterPro" id="IPR042176">
    <property type="entry name" value="Pantoate_ligase_C"/>
</dbReference>
<keyword evidence="3 8" id="KW-0436">Ligase</keyword>
<feature type="binding site" evidence="8">
    <location>
        <begin position="29"/>
        <end position="36"/>
    </location>
    <ligand>
        <name>ATP</name>
        <dbReference type="ChEBI" id="CHEBI:30616"/>
    </ligand>
</feature>
<comment type="subunit">
    <text evidence="8">Homodimer.</text>
</comment>
<evidence type="ECO:0000256" key="3">
    <source>
        <dbReference type="ARBA" id="ARBA00022598"/>
    </source>
</evidence>
<comment type="similarity">
    <text evidence="2 8">Belongs to the pantothenate synthetase family.</text>
</comment>
<dbReference type="GO" id="GO:0004592">
    <property type="term" value="F:pantoate-beta-alanine ligase activity"/>
    <property type="evidence" value="ECO:0007669"/>
    <property type="project" value="UniProtKB-UniRule"/>
</dbReference>
<dbReference type="Proteomes" id="UP000276603">
    <property type="component" value="Unassembled WGS sequence"/>
</dbReference>
<feature type="active site" description="Proton donor" evidence="8">
    <location>
        <position position="36"/>
    </location>
</feature>
<name>A0A3B0C9L9_9FLAO</name>
<evidence type="ECO:0000256" key="7">
    <source>
        <dbReference type="ARBA" id="ARBA00048258"/>
    </source>
</evidence>
<feature type="binding site" evidence="8">
    <location>
        <position position="177"/>
    </location>
    <ligand>
        <name>ATP</name>
        <dbReference type="ChEBI" id="CHEBI:30616"/>
    </ligand>
</feature>
<feature type="binding site" evidence="8">
    <location>
        <begin position="148"/>
        <end position="151"/>
    </location>
    <ligand>
        <name>ATP</name>
        <dbReference type="ChEBI" id="CHEBI:30616"/>
    </ligand>
</feature>
<evidence type="ECO:0000256" key="5">
    <source>
        <dbReference type="ARBA" id="ARBA00022741"/>
    </source>
</evidence>
<gene>
    <name evidence="8" type="primary">panC</name>
    <name evidence="9" type="ORF">D7Z94_04550</name>
</gene>
<evidence type="ECO:0000256" key="8">
    <source>
        <dbReference type="HAMAP-Rule" id="MF_00158"/>
    </source>
</evidence>
<evidence type="ECO:0000313" key="9">
    <source>
        <dbReference type="EMBL" id="RKN83115.1"/>
    </source>
</evidence>
<organism evidence="9 10">
    <name type="scientific">Ulvibacterium marinum</name>
    <dbReference type="NCBI Taxonomy" id="2419782"/>
    <lineage>
        <taxon>Bacteria</taxon>
        <taxon>Pseudomonadati</taxon>
        <taxon>Bacteroidota</taxon>
        <taxon>Flavobacteriia</taxon>
        <taxon>Flavobacteriales</taxon>
        <taxon>Flavobacteriaceae</taxon>
        <taxon>Ulvibacterium</taxon>
    </lineage>
</organism>
<feature type="binding site" evidence="8">
    <location>
        <begin position="185"/>
        <end position="188"/>
    </location>
    <ligand>
        <name>ATP</name>
        <dbReference type="ChEBI" id="CHEBI:30616"/>
    </ligand>
</feature>
<accession>A0A3B0C9L9</accession>
<keyword evidence="6 8" id="KW-0067">ATP-binding</keyword>